<evidence type="ECO:0000256" key="8">
    <source>
        <dbReference type="ARBA" id="ARBA00022840"/>
    </source>
</evidence>
<dbReference type="SUPFAM" id="SSF47384">
    <property type="entry name" value="Homodimeric domain of signal transducing histidine kinase"/>
    <property type="match status" value="1"/>
</dbReference>
<proteinExistence type="predicted"/>
<dbReference type="Gene3D" id="1.10.287.130">
    <property type="match status" value="1"/>
</dbReference>
<dbReference type="CDD" id="cd00082">
    <property type="entry name" value="HisKA"/>
    <property type="match status" value="1"/>
</dbReference>
<comment type="caution">
    <text evidence="11">The sequence shown here is derived from an EMBL/GenBank/DDBJ whole genome shotgun (WGS) entry which is preliminary data.</text>
</comment>
<keyword evidence="9" id="KW-0472">Membrane</keyword>
<dbReference type="Pfam" id="PF02518">
    <property type="entry name" value="HATPase_c"/>
    <property type="match status" value="1"/>
</dbReference>
<dbReference type="InterPro" id="IPR003661">
    <property type="entry name" value="HisK_dim/P_dom"/>
</dbReference>
<keyword evidence="6" id="KW-0547">Nucleotide-binding</keyword>
<sequence>MLRLIQLRWLAVIGQISTIIIAKFVLHIHLPTPDMLTIIACLIAFNIGSTLRWQESVTVTNGELFFALFVDVIMLTGQLYLSGGTNNPFIFLYLLQVIISAMLLESWSTWFIIAITSVCIAGLSEFYVPVEFPYGDEGIYNLYVQGLIICFVLDAALLTFFINRISANLRAGEAQLADLRQRAAEEDHIVRMGLLASGAAHELGTPLATLSVILGDWQHMPQFTSNEELRQEIDVMQAQLFRCKNIISDILLSTGEVRGDSSAKTTLNTFLNTLAEEWGNTRPANSFVFENHIGEDIPVVFDSSLKQMIYNVLDNAAEASPAWVKLQASYEVDILTLVVTDIGPGFLPEMLTQFGKPYQSSKDRPGRGLGLFFAVNVARKLGGKVDVSNYKNKDGNVGGASVQMTLPLSAIHLKTSVNEGNKQYDV</sequence>
<feature type="transmembrane region" description="Helical" evidence="9">
    <location>
        <begin position="111"/>
        <end position="130"/>
    </location>
</feature>
<keyword evidence="9" id="KW-0812">Transmembrane</keyword>
<evidence type="ECO:0000256" key="9">
    <source>
        <dbReference type="SAM" id="Phobius"/>
    </source>
</evidence>
<dbReference type="SUPFAM" id="SSF55874">
    <property type="entry name" value="ATPase domain of HSP90 chaperone/DNA topoisomerase II/histidine kinase"/>
    <property type="match status" value="1"/>
</dbReference>
<keyword evidence="9" id="KW-1133">Transmembrane helix</keyword>
<keyword evidence="5" id="KW-0808">Transferase</keyword>
<reference evidence="11 12" key="1">
    <citation type="submission" date="2018-02" db="EMBL/GenBank/DDBJ databases">
        <title>Solimicrobium silvestre gen. nov., sp. nov., isolated from alpine forest soil.</title>
        <authorList>
            <person name="Margesin R."/>
            <person name="Albuquerque L."/>
            <person name="Zhang D.-C."/>
            <person name="Froufe H.J.C."/>
            <person name="Severino R."/>
            <person name="Roxo I."/>
            <person name="Egas C."/>
            <person name="Da Costa M.S."/>
        </authorList>
    </citation>
    <scope>NUCLEOTIDE SEQUENCE [LARGE SCALE GENOMIC DNA]</scope>
    <source>
        <strain evidence="11 12">S20-91</strain>
    </source>
</reference>
<evidence type="ECO:0000313" key="11">
    <source>
        <dbReference type="EMBL" id="PRC92758.1"/>
    </source>
</evidence>
<dbReference type="GO" id="GO:0005524">
    <property type="term" value="F:ATP binding"/>
    <property type="evidence" value="ECO:0007669"/>
    <property type="project" value="UniProtKB-KW"/>
</dbReference>
<dbReference type="InterPro" id="IPR005467">
    <property type="entry name" value="His_kinase_dom"/>
</dbReference>
<evidence type="ECO:0000259" key="10">
    <source>
        <dbReference type="PROSITE" id="PS50109"/>
    </source>
</evidence>
<evidence type="ECO:0000256" key="4">
    <source>
        <dbReference type="ARBA" id="ARBA00022475"/>
    </source>
</evidence>
<dbReference type="InterPro" id="IPR036097">
    <property type="entry name" value="HisK_dim/P_sf"/>
</dbReference>
<dbReference type="Proteomes" id="UP000237839">
    <property type="component" value="Unassembled WGS sequence"/>
</dbReference>
<accession>A0A2S9GYH4</accession>
<dbReference type="GO" id="GO:0000155">
    <property type="term" value="F:phosphorelay sensor kinase activity"/>
    <property type="evidence" value="ECO:0007669"/>
    <property type="project" value="InterPro"/>
</dbReference>
<comment type="catalytic activity">
    <reaction evidence="1">
        <text>ATP + protein L-histidine = ADP + protein N-phospho-L-histidine.</text>
        <dbReference type="EC" id="2.7.13.3"/>
    </reaction>
</comment>
<evidence type="ECO:0000256" key="6">
    <source>
        <dbReference type="ARBA" id="ARBA00022741"/>
    </source>
</evidence>
<keyword evidence="7 11" id="KW-0418">Kinase</keyword>
<dbReference type="EC" id="2.7.13.3" evidence="3"/>
<dbReference type="SMART" id="SM00387">
    <property type="entry name" value="HATPase_c"/>
    <property type="match status" value="1"/>
</dbReference>
<evidence type="ECO:0000313" key="12">
    <source>
        <dbReference type="Proteomes" id="UP000237839"/>
    </source>
</evidence>
<keyword evidence="4" id="KW-1003">Cell membrane</keyword>
<feature type="transmembrane region" description="Helical" evidence="9">
    <location>
        <begin position="35"/>
        <end position="52"/>
    </location>
</feature>
<gene>
    <name evidence="11" type="ORF">S2091_2488</name>
</gene>
<feature type="transmembrane region" description="Helical" evidence="9">
    <location>
        <begin position="64"/>
        <end position="81"/>
    </location>
</feature>
<dbReference type="GO" id="GO:0005886">
    <property type="term" value="C:plasma membrane"/>
    <property type="evidence" value="ECO:0007669"/>
    <property type="project" value="UniProtKB-SubCell"/>
</dbReference>
<dbReference type="PANTHER" id="PTHR44936">
    <property type="entry name" value="SENSOR PROTEIN CREC"/>
    <property type="match status" value="1"/>
</dbReference>
<keyword evidence="12" id="KW-1185">Reference proteome</keyword>
<dbReference type="EMBL" id="PUGF01000011">
    <property type="protein sequence ID" value="PRC92758.1"/>
    <property type="molecule type" value="Genomic_DNA"/>
</dbReference>
<feature type="domain" description="Histidine kinase" evidence="10">
    <location>
        <begin position="198"/>
        <end position="410"/>
    </location>
</feature>
<organism evidence="11 12">
    <name type="scientific">Solimicrobium silvestre</name>
    <dbReference type="NCBI Taxonomy" id="2099400"/>
    <lineage>
        <taxon>Bacteria</taxon>
        <taxon>Pseudomonadati</taxon>
        <taxon>Pseudomonadota</taxon>
        <taxon>Betaproteobacteria</taxon>
        <taxon>Burkholderiales</taxon>
        <taxon>Oxalobacteraceae</taxon>
        <taxon>Solimicrobium</taxon>
    </lineage>
</organism>
<dbReference type="InterPro" id="IPR050980">
    <property type="entry name" value="2C_sensor_his_kinase"/>
</dbReference>
<comment type="subcellular location">
    <subcellularLocation>
        <location evidence="2">Cell membrane</location>
        <topology evidence="2">Multi-pass membrane protein</topology>
    </subcellularLocation>
</comment>
<feature type="transmembrane region" description="Helical" evidence="9">
    <location>
        <begin position="142"/>
        <end position="162"/>
    </location>
</feature>
<evidence type="ECO:0000256" key="7">
    <source>
        <dbReference type="ARBA" id="ARBA00022777"/>
    </source>
</evidence>
<feature type="transmembrane region" description="Helical" evidence="9">
    <location>
        <begin position="7"/>
        <end position="29"/>
    </location>
</feature>
<dbReference type="InterPro" id="IPR003594">
    <property type="entry name" value="HATPase_dom"/>
</dbReference>
<evidence type="ECO:0000256" key="1">
    <source>
        <dbReference type="ARBA" id="ARBA00000085"/>
    </source>
</evidence>
<dbReference type="AlphaFoldDB" id="A0A2S9GYH4"/>
<evidence type="ECO:0000256" key="2">
    <source>
        <dbReference type="ARBA" id="ARBA00004651"/>
    </source>
</evidence>
<dbReference type="PROSITE" id="PS50109">
    <property type="entry name" value="HIS_KIN"/>
    <property type="match status" value="1"/>
</dbReference>
<dbReference type="Gene3D" id="3.30.565.10">
    <property type="entry name" value="Histidine kinase-like ATPase, C-terminal domain"/>
    <property type="match status" value="1"/>
</dbReference>
<protein>
    <recommendedName>
        <fullName evidence="3">histidine kinase</fullName>
        <ecNumber evidence="3">2.7.13.3</ecNumber>
    </recommendedName>
</protein>
<evidence type="ECO:0000256" key="5">
    <source>
        <dbReference type="ARBA" id="ARBA00022679"/>
    </source>
</evidence>
<dbReference type="PANTHER" id="PTHR44936:SF10">
    <property type="entry name" value="SENSOR PROTEIN RSTB"/>
    <property type="match status" value="1"/>
</dbReference>
<dbReference type="InterPro" id="IPR036890">
    <property type="entry name" value="HATPase_C_sf"/>
</dbReference>
<name>A0A2S9GYH4_9BURK</name>
<evidence type="ECO:0000256" key="3">
    <source>
        <dbReference type="ARBA" id="ARBA00012438"/>
    </source>
</evidence>
<keyword evidence="8" id="KW-0067">ATP-binding</keyword>
<dbReference type="OrthoDB" id="9785252at2"/>